<feature type="active site" description="Proton donor" evidence="11 13">
    <location>
        <position position="631"/>
    </location>
</feature>
<keyword evidence="5 11" id="KW-0808">Transferase</keyword>
<evidence type="ECO:0000256" key="13">
    <source>
        <dbReference type="PIRSR" id="PIRSR601465-50"/>
    </source>
</evidence>
<comment type="similarity">
    <text evidence="11 14">Belongs to the malate synthase family. GlcB subfamily.</text>
</comment>
<evidence type="ECO:0000259" key="18">
    <source>
        <dbReference type="Pfam" id="PF20659"/>
    </source>
</evidence>
<feature type="binding site" evidence="11">
    <location>
        <position position="541"/>
    </location>
    <ligand>
        <name>acetyl-CoA</name>
        <dbReference type="ChEBI" id="CHEBI:57288"/>
    </ligand>
</feature>
<evidence type="ECO:0000256" key="5">
    <source>
        <dbReference type="ARBA" id="ARBA00022679"/>
    </source>
</evidence>
<keyword evidence="3 11" id="KW-0963">Cytoplasm</keyword>
<accession>A0A450ZFZ7</accession>
<evidence type="ECO:0000256" key="7">
    <source>
        <dbReference type="ARBA" id="ARBA00022842"/>
    </source>
</evidence>
<dbReference type="InterPro" id="IPR048355">
    <property type="entry name" value="MS_C"/>
</dbReference>
<dbReference type="GO" id="GO:0006099">
    <property type="term" value="P:tricarboxylic acid cycle"/>
    <property type="evidence" value="ECO:0007669"/>
    <property type="project" value="UniProtKB-KW"/>
</dbReference>
<dbReference type="Pfam" id="PF01274">
    <property type="entry name" value="MS_TIM-barrel"/>
    <property type="match status" value="1"/>
</dbReference>
<dbReference type="Gene3D" id="3.20.20.360">
    <property type="entry name" value="Malate synthase, domain 3"/>
    <property type="match status" value="2"/>
</dbReference>
<dbReference type="PANTHER" id="PTHR42739:SF1">
    <property type="entry name" value="MALATE SYNTHASE G"/>
    <property type="match status" value="1"/>
</dbReference>
<dbReference type="GO" id="GO:0005829">
    <property type="term" value="C:cytosol"/>
    <property type="evidence" value="ECO:0007669"/>
    <property type="project" value="TreeGrafter"/>
</dbReference>
<evidence type="ECO:0000313" key="19">
    <source>
        <dbReference type="EMBL" id="VFK52735.1"/>
    </source>
</evidence>
<feature type="domain" description="Malate synthase N-terminal" evidence="16">
    <location>
        <begin position="19"/>
        <end position="71"/>
    </location>
</feature>
<comment type="subunit">
    <text evidence="11">Monomer.</text>
</comment>
<gene>
    <name evidence="11" type="primary">glcB</name>
    <name evidence="20" type="ORF">BECKTUN1418E_GA0071001_10153</name>
    <name evidence="19" type="ORF">BECKTUN1418F_GA0071002_10133</name>
</gene>
<dbReference type="PANTHER" id="PTHR42739">
    <property type="entry name" value="MALATE SYNTHASE G"/>
    <property type="match status" value="1"/>
</dbReference>
<feature type="domain" description="Malate synthase G alpha-beta insertion" evidence="17">
    <location>
        <begin position="160"/>
        <end position="235"/>
    </location>
</feature>
<reference evidence="19" key="1">
    <citation type="submission" date="2019-02" db="EMBL/GenBank/DDBJ databases">
        <authorList>
            <person name="Gruber-Vodicka R. H."/>
            <person name="Seah K. B. B."/>
        </authorList>
    </citation>
    <scope>NUCLEOTIDE SEQUENCE</scope>
    <source>
        <strain evidence="20">BECK_BY2</strain>
        <strain evidence="19">BECK_BY3</strain>
    </source>
</reference>
<sequence length="723" mass="80265">MTERITRHTLQIAKPLFDLVEEEIIPGTGIESDAFWQSLREILRDSTPENKALLDRRDALQAKIDAWHLANKGKSPNRAAYKGFLRDIGYLVPEGPDFQVTTENVDPEIAVIAGPQLVVPVNNARYALNAANARWGSLYDALYGTDVLPRESEAESGTGYDPEHGTKVIEYANDFLDEVAPLAWGTYRDVIGFSRQDQLTMTLTGGTTETGLLDPDKFVGYHEENGRLTSILLKNHHLHVEIQIDPEHPIGKQNPAGIKDIVLESAITAIQDCEDSVAAVDAEDKALVYRNWLGLMKGDLQETFQKDGKPLTRTLHEDRTYTALDGSTLTLPGRSLLLNRNVGHLMTTDAVLTEDGEEIHEGILDGMITALIALHDLRGNSRVRNSKTGSVYIVKPKMHGPEEVAFAVKLFSSIEDALGMARNTLKIGIMDEERRTTVNLKECIRVAKDRIIFINTGFLDRTGDEIHTAMEAGPMLRKGEMKTAPWLLAYEDWNVEVGLACGLPGKAQIGKGMWTMPDEMHAMMAAKIGHPKAGASTAWVPSPTAATLHAMHYHQISVATHQQEIATRKRASLDDILRFPLAEQTNWPPDEVKAELDNNVQGILGYVVRWIDQGIGCSKVPDIGDIGLMEDRATLRIASQHIANWLRHEIITEGDVMEALQRMAKVVDRQNAGDPNYTHMAPSYNGIAFQAAKDLIFHGREVPNGYTEPTLHSRRREYKAKVV</sequence>
<evidence type="ECO:0000256" key="1">
    <source>
        <dbReference type="ARBA" id="ARBA00001946"/>
    </source>
</evidence>
<dbReference type="InterPro" id="IPR048357">
    <property type="entry name" value="MSG_insertion"/>
</dbReference>
<dbReference type="GO" id="GO:0006097">
    <property type="term" value="P:glyoxylate cycle"/>
    <property type="evidence" value="ECO:0007669"/>
    <property type="project" value="UniProtKB-UniRule"/>
</dbReference>
<feature type="domain" description="Malate synthase C-terminal" evidence="18">
    <location>
        <begin position="591"/>
        <end position="676"/>
    </location>
</feature>
<dbReference type="GO" id="GO:0009436">
    <property type="term" value="P:glyoxylate catabolic process"/>
    <property type="evidence" value="ECO:0007669"/>
    <property type="project" value="TreeGrafter"/>
</dbReference>
<keyword evidence="7 11" id="KW-0460">Magnesium</keyword>
<keyword evidence="4 11" id="KW-0816">Tricarboxylic acid cycle</keyword>
<evidence type="ECO:0000259" key="17">
    <source>
        <dbReference type="Pfam" id="PF20658"/>
    </source>
</evidence>
<dbReference type="Pfam" id="PF20656">
    <property type="entry name" value="MS_N"/>
    <property type="match status" value="1"/>
</dbReference>
<evidence type="ECO:0000256" key="10">
    <source>
        <dbReference type="ARBA" id="ARBA00054368"/>
    </source>
</evidence>
<dbReference type="FunFam" id="3.20.20.360:FF:000002">
    <property type="entry name" value="Malate synthase G"/>
    <property type="match status" value="1"/>
</dbReference>
<keyword evidence="6 11" id="KW-0479">Metal-binding</keyword>
<feature type="binding site" evidence="11">
    <location>
        <position position="340"/>
    </location>
    <ligand>
        <name>glyoxylate</name>
        <dbReference type="ChEBI" id="CHEBI:36655"/>
    </ligand>
</feature>
<feature type="binding site" evidence="11">
    <location>
        <begin position="125"/>
        <end position="126"/>
    </location>
    <ligand>
        <name>acetyl-CoA</name>
        <dbReference type="ChEBI" id="CHEBI:57288"/>
    </ligand>
</feature>
<evidence type="ECO:0000256" key="14">
    <source>
        <dbReference type="RuleBase" id="RU003572"/>
    </source>
</evidence>
<evidence type="ECO:0000259" key="15">
    <source>
        <dbReference type="Pfam" id="PF01274"/>
    </source>
</evidence>
<feature type="binding site" evidence="11">
    <location>
        <begin position="457"/>
        <end position="460"/>
    </location>
    <ligand>
        <name>glyoxylate</name>
        <dbReference type="ChEBI" id="CHEBI:36655"/>
    </ligand>
</feature>
<feature type="binding site" evidence="11">
    <location>
        <position position="432"/>
    </location>
    <ligand>
        <name>glyoxylate</name>
        <dbReference type="ChEBI" id="CHEBI:36655"/>
    </ligand>
</feature>
<evidence type="ECO:0000256" key="4">
    <source>
        <dbReference type="ARBA" id="ARBA00022532"/>
    </source>
</evidence>
<dbReference type="GO" id="GO:0004474">
    <property type="term" value="F:malate synthase activity"/>
    <property type="evidence" value="ECO:0007669"/>
    <property type="project" value="UniProtKB-UniRule"/>
</dbReference>
<feature type="domain" description="Malate synthase TIM barrel" evidence="15">
    <location>
        <begin position="337"/>
        <end position="574"/>
    </location>
</feature>
<dbReference type="Pfam" id="PF20659">
    <property type="entry name" value="MS_C"/>
    <property type="match status" value="1"/>
</dbReference>
<dbReference type="AlphaFoldDB" id="A0A450ZFZ7"/>
<dbReference type="InterPro" id="IPR048356">
    <property type="entry name" value="MS_N"/>
</dbReference>
<evidence type="ECO:0000256" key="6">
    <source>
        <dbReference type="ARBA" id="ARBA00022723"/>
    </source>
</evidence>
<feature type="binding site" evidence="11">
    <location>
        <position position="432"/>
    </location>
    <ligand>
        <name>Mg(2+)</name>
        <dbReference type="ChEBI" id="CHEBI:18420"/>
    </ligand>
</feature>
<feature type="active site" description="Proton acceptor" evidence="11 13">
    <location>
        <position position="340"/>
    </location>
</feature>
<dbReference type="NCBIfam" id="NF002825">
    <property type="entry name" value="PRK02999.1"/>
    <property type="match status" value="1"/>
</dbReference>
<evidence type="ECO:0000256" key="11">
    <source>
        <dbReference type="HAMAP-Rule" id="MF_00641"/>
    </source>
</evidence>
<evidence type="ECO:0000256" key="8">
    <source>
        <dbReference type="ARBA" id="ARBA00023097"/>
    </source>
</evidence>
<keyword evidence="8 11" id="KW-0558">Oxidation</keyword>
<feature type="binding site" evidence="11">
    <location>
        <position position="460"/>
    </location>
    <ligand>
        <name>Mg(2+)</name>
        <dbReference type="ChEBI" id="CHEBI:18420"/>
    </ligand>
</feature>
<feature type="binding site" evidence="11">
    <location>
        <position position="313"/>
    </location>
    <ligand>
        <name>acetyl-CoA</name>
        <dbReference type="ChEBI" id="CHEBI:57288"/>
    </ligand>
</feature>
<dbReference type="Pfam" id="PF20658">
    <property type="entry name" value="MSG_insertion"/>
    <property type="match status" value="1"/>
</dbReference>
<evidence type="ECO:0000256" key="9">
    <source>
        <dbReference type="ARBA" id="ARBA00047918"/>
    </source>
</evidence>
<dbReference type="InterPro" id="IPR006253">
    <property type="entry name" value="Malate_synthG"/>
</dbReference>
<comment type="pathway">
    <text evidence="11 14">Carbohydrate metabolism; glyoxylate cycle; (S)-malate from isocitrate: step 2/2.</text>
</comment>
<dbReference type="UniPathway" id="UPA00703">
    <property type="reaction ID" value="UER00720"/>
</dbReference>
<dbReference type="InterPro" id="IPR001465">
    <property type="entry name" value="Malate_synthase_TIM"/>
</dbReference>
<evidence type="ECO:0000256" key="3">
    <source>
        <dbReference type="ARBA" id="ARBA00022490"/>
    </source>
</evidence>
<dbReference type="EMBL" id="CAADFY010000013">
    <property type="protein sequence ID" value="VFK52735.1"/>
    <property type="molecule type" value="Genomic_DNA"/>
</dbReference>
<feature type="binding site" evidence="11">
    <location>
        <position position="118"/>
    </location>
    <ligand>
        <name>acetyl-CoA</name>
        <dbReference type="ChEBI" id="CHEBI:57288"/>
    </ligand>
</feature>
<comment type="cofactor">
    <cofactor evidence="1 11">
        <name>Mg(2+)</name>
        <dbReference type="ChEBI" id="CHEBI:18420"/>
    </cofactor>
</comment>
<evidence type="ECO:0000259" key="16">
    <source>
        <dbReference type="Pfam" id="PF20656"/>
    </source>
</evidence>
<dbReference type="InterPro" id="IPR046363">
    <property type="entry name" value="MS_N_TIM-barrel_dom"/>
</dbReference>
<dbReference type="Gene3D" id="1.20.1220.12">
    <property type="entry name" value="Malate synthase, domain III"/>
    <property type="match status" value="1"/>
</dbReference>
<keyword evidence="2 11" id="KW-0329">Glyoxylate bypass</keyword>
<dbReference type="EC" id="2.3.3.9" evidence="11 12"/>
<feature type="binding site" evidence="11">
    <location>
        <position position="276"/>
    </location>
    <ligand>
        <name>acetyl-CoA</name>
        <dbReference type="ChEBI" id="CHEBI:57288"/>
    </ligand>
</feature>
<protein>
    <recommendedName>
        <fullName evidence="11 12">Malate synthase G</fullName>
        <ecNumber evidence="11 12">2.3.3.9</ecNumber>
    </recommendedName>
</protein>
<feature type="modified residue" description="Cysteine sulfenic acid (-SOH)" evidence="11">
    <location>
        <position position="617"/>
    </location>
</feature>
<comment type="caution">
    <text evidence="11">Lacks conserved residue(s) required for the propagation of feature annotation.</text>
</comment>
<dbReference type="HAMAP" id="MF_00641">
    <property type="entry name" value="Malate_synth_G"/>
    <property type="match status" value="1"/>
</dbReference>
<dbReference type="NCBIfam" id="TIGR01345">
    <property type="entry name" value="malate_syn_G"/>
    <property type="match status" value="1"/>
</dbReference>
<dbReference type="GO" id="GO:0000287">
    <property type="term" value="F:magnesium ion binding"/>
    <property type="evidence" value="ECO:0007669"/>
    <property type="project" value="TreeGrafter"/>
</dbReference>
<organism evidence="19">
    <name type="scientific">Candidatus Kentrum sp. TUN</name>
    <dbReference type="NCBI Taxonomy" id="2126343"/>
    <lineage>
        <taxon>Bacteria</taxon>
        <taxon>Pseudomonadati</taxon>
        <taxon>Pseudomonadota</taxon>
        <taxon>Gammaproteobacteria</taxon>
        <taxon>Candidatus Kentrum</taxon>
    </lineage>
</organism>
<dbReference type="SUPFAM" id="SSF51645">
    <property type="entry name" value="Malate synthase G"/>
    <property type="match status" value="1"/>
</dbReference>
<dbReference type="InterPro" id="IPR044856">
    <property type="entry name" value="Malate_synth_C_sf"/>
</dbReference>
<comment type="function">
    <text evidence="10 11">Involved in the glycolate utilization. Catalyzes the condensation and subsequent hydrolysis of acetyl-coenzyme A (acetyl-CoA) and glyoxylate to form malate and CoA.</text>
</comment>
<evidence type="ECO:0000256" key="12">
    <source>
        <dbReference type="NCBIfam" id="TIGR01345"/>
    </source>
</evidence>
<comment type="catalytic activity">
    <reaction evidence="9 11 14">
        <text>glyoxylate + acetyl-CoA + H2O = (S)-malate + CoA + H(+)</text>
        <dbReference type="Rhea" id="RHEA:18181"/>
        <dbReference type="ChEBI" id="CHEBI:15377"/>
        <dbReference type="ChEBI" id="CHEBI:15378"/>
        <dbReference type="ChEBI" id="CHEBI:15589"/>
        <dbReference type="ChEBI" id="CHEBI:36655"/>
        <dbReference type="ChEBI" id="CHEBI:57287"/>
        <dbReference type="ChEBI" id="CHEBI:57288"/>
        <dbReference type="EC" id="2.3.3.9"/>
    </reaction>
</comment>
<comment type="subcellular location">
    <subcellularLocation>
        <location evidence="11 14">Cytoplasm</location>
    </subcellularLocation>
</comment>
<dbReference type="EMBL" id="CAADFV010000015">
    <property type="protein sequence ID" value="VFK53323.1"/>
    <property type="molecule type" value="Genomic_DNA"/>
</dbReference>
<name>A0A450ZFZ7_9GAMM</name>
<dbReference type="InterPro" id="IPR011076">
    <property type="entry name" value="Malate_synth_sf"/>
</dbReference>
<proteinExistence type="inferred from homology"/>
<evidence type="ECO:0000256" key="2">
    <source>
        <dbReference type="ARBA" id="ARBA00022435"/>
    </source>
</evidence>
<evidence type="ECO:0000313" key="20">
    <source>
        <dbReference type="EMBL" id="VFK53323.1"/>
    </source>
</evidence>